<organism evidence="1 2">
    <name type="scientific">Eretmocerus hayati</name>
    <dbReference type="NCBI Taxonomy" id="131215"/>
    <lineage>
        <taxon>Eukaryota</taxon>
        <taxon>Metazoa</taxon>
        <taxon>Ecdysozoa</taxon>
        <taxon>Arthropoda</taxon>
        <taxon>Hexapoda</taxon>
        <taxon>Insecta</taxon>
        <taxon>Pterygota</taxon>
        <taxon>Neoptera</taxon>
        <taxon>Endopterygota</taxon>
        <taxon>Hymenoptera</taxon>
        <taxon>Apocrita</taxon>
        <taxon>Proctotrupomorpha</taxon>
        <taxon>Chalcidoidea</taxon>
        <taxon>Aphelinidae</taxon>
        <taxon>Aphelininae</taxon>
        <taxon>Eretmocerus</taxon>
    </lineage>
</organism>
<accession>A0ACC2NFY5</accession>
<name>A0ACC2NFY5_9HYME</name>
<proteinExistence type="predicted"/>
<protein>
    <submittedName>
        <fullName evidence="1">Uncharacterized protein</fullName>
    </submittedName>
</protein>
<dbReference type="Proteomes" id="UP001239111">
    <property type="component" value="Chromosome 3"/>
</dbReference>
<evidence type="ECO:0000313" key="1">
    <source>
        <dbReference type="EMBL" id="KAJ8669811.1"/>
    </source>
</evidence>
<sequence>MIADDNENNYVDSDDEEFIPQEVMDEAQEIALDLLPDKSRDNYLQRYLMFIEWRKSRNIRKSFQEPVLLTYFRHLRTFNRYSSSTLWTIYSMLNACIKAFDHVDISKYLQLKAYIKKLHKGHVPKKSKVLSAIEVNNFCEQAPEPSNLLAKVVLALGLSGCCRKHELVDLLMEQVLVLDDCLVVTIPKSKSKTNVEKIFRVVGNFYEIVKRYLLVRQKIPHPRFFLSLRKTKFINLPAGKNTIGAIPARIAAFLGLPNPKEYTSHCIRRTAATIYASTGVTTNDLMHFGRWKDLKTAQSYRVDTDFMRDKVATSITDAIMPAFSVCLPHTAHQKPTIVNVQTLEPTDKLYLHRVSSNQQKNVSPASATCTSFVQESEPVHTLCSSNQQYNVSPSTGSSMNNVSPSTASSTSFVQQSQPAQRPSITSNDHSSLCGHVPSTTSTTIAAVAQCAVFTKPAPFVPKKSSSNIHHAVLTHSEPLSSPATTTNTPSVLPPSVDLPKPTTFVPKTPSAIIRPRLAPTPISSEIVPSVPAQVSTSSAELSVQEETLSDEADYFDLEDFSEEFSHDMDCSDAAFVTSTQKDDSTIDSHQSDQQNLATFQYDFVDLLDETIDDDDDDGSSTHNIDKQATAHDGSVFKSLSEVFSVTPKGDSQRTQQKHAQSSKVGQSRPSHVVHVDTSTSTVSYKQMGNDDIGRVSTSPSLDRSVEVEEEAPQAESGVFRFRRATLKLINCSNIHVYINGECPIEG</sequence>
<keyword evidence="2" id="KW-1185">Reference proteome</keyword>
<dbReference type="EMBL" id="CM056743">
    <property type="protein sequence ID" value="KAJ8669811.1"/>
    <property type="molecule type" value="Genomic_DNA"/>
</dbReference>
<gene>
    <name evidence="1" type="ORF">QAD02_001070</name>
</gene>
<reference evidence="1" key="1">
    <citation type="submission" date="2023-04" db="EMBL/GenBank/DDBJ databases">
        <title>A chromosome-level genome assembly of the parasitoid wasp Eretmocerus hayati.</title>
        <authorList>
            <person name="Zhong Y."/>
            <person name="Liu S."/>
            <person name="Liu Y."/>
        </authorList>
    </citation>
    <scope>NUCLEOTIDE SEQUENCE</scope>
    <source>
        <strain evidence="1">ZJU_SS_LIU_2023</strain>
    </source>
</reference>
<comment type="caution">
    <text evidence="1">The sequence shown here is derived from an EMBL/GenBank/DDBJ whole genome shotgun (WGS) entry which is preliminary data.</text>
</comment>
<evidence type="ECO:0000313" key="2">
    <source>
        <dbReference type="Proteomes" id="UP001239111"/>
    </source>
</evidence>